<name>A0ABV6F505_9MICC</name>
<gene>
    <name evidence="1" type="ORF">ACFFIO_07860</name>
</gene>
<sequence length="468" mass="52204">MSGEYGSYIEDRGLNEHSDGDSVVDLEIGHLTPYIEHAKLGGMSSLPLDDGRGVYPLKGRPRLPSDSGTALLRHLMRAFLEVHKDMQVTMSRRQGRISETAFSVQELHSRDMDLPASFALIPLKGDQLAFGLIAEDERRADEGREIWNGPLDKALERLEAMLSFEWRAVIAPVTDYSPPAALDHEYLLGGLHLVPNGRPYARLKRAMPRGMLQGGEVELLHPVIVTGSANSHDWGTARVDADEQVVRLCTALTVATGEYWEVLESSQMREYAEPIPAAEIEFLDGEITQDWAPPTLLSAMPIGDEAYVRIAEDDAYGALCSALYNACAVEHTSPSLAHVAFVGILETIGGQWVELDTCKTCGSQKGSAKRFRRALKEAFPHWSNRERKPLEQQYEQRSKTAHEGRLFAGEDRLSRVMDFFQSDPTDEFKFQGVMPIKMAAIELLRDHAMPRFEMEYPQEAGEADEHPA</sequence>
<keyword evidence="2" id="KW-1185">Reference proteome</keyword>
<evidence type="ECO:0000313" key="2">
    <source>
        <dbReference type="Proteomes" id="UP001589766"/>
    </source>
</evidence>
<dbReference type="EMBL" id="JBHLWH010000021">
    <property type="protein sequence ID" value="MFC0248414.1"/>
    <property type="molecule type" value="Genomic_DNA"/>
</dbReference>
<accession>A0ABV6F505</accession>
<reference evidence="1 2" key="1">
    <citation type="submission" date="2024-09" db="EMBL/GenBank/DDBJ databases">
        <authorList>
            <person name="Sun Q."/>
            <person name="Mori K."/>
        </authorList>
    </citation>
    <scope>NUCLEOTIDE SEQUENCE [LARGE SCALE GENOMIC DNA]</scope>
    <source>
        <strain evidence="1 2">CCM 7609</strain>
    </source>
</reference>
<protein>
    <recommendedName>
        <fullName evidence="3">Apea-like HEPN domain-containing protein</fullName>
    </recommendedName>
</protein>
<comment type="caution">
    <text evidence="1">The sequence shown here is derived from an EMBL/GenBank/DDBJ whole genome shotgun (WGS) entry which is preliminary data.</text>
</comment>
<evidence type="ECO:0000313" key="1">
    <source>
        <dbReference type="EMBL" id="MFC0248414.1"/>
    </source>
</evidence>
<proteinExistence type="predicted"/>
<organism evidence="1 2">
    <name type="scientific">Citricoccus parietis</name>
    <dbReference type="NCBI Taxonomy" id="592307"/>
    <lineage>
        <taxon>Bacteria</taxon>
        <taxon>Bacillati</taxon>
        <taxon>Actinomycetota</taxon>
        <taxon>Actinomycetes</taxon>
        <taxon>Micrococcales</taxon>
        <taxon>Micrococcaceae</taxon>
        <taxon>Citricoccus</taxon>
    </lineage>
</organism>
<evidence type="ECO:0008006" key="3">
    <source>
        <dbReference type="Google" id="ProtNLM"/>
    </source>
</evidence>
<dbReference type="Proteomes" id="UP001589766">
    <property type="component" value="Unassembled WGS sequence"/>
</dbReference>
<dbReference type="RefSeq" id="WP_378041030.1">
    <property type="nucleotide sequence ID" value="NZ_JBHLWH010000021.1"/>
</dbReference>